<dbReference type="InterPro" id="IPR018082">
    <property type="entry name" value="AmbAllergen"/>
</dbReference>
<dbReference type="InterPro" id="IPR012334">
    <property type="entry name" value="Pectin_lyas_fold"/>
</dbReference>
<dbReference type="InterPro" id="IPR006626">
    <property type="entry name" value="PbH1"/>
</dbReference>
<dbReference type="SUPFAM" id="SSF51126">
    <property type="entry name" value="Pectin lyase-like"/>
    <property type="match status" value="1"/>
</dbReference>
<evidence type="ECO:0000256" key="7">
    <source>
        <dbReference type="ARBA" id="ARBA00022837"/>
    </source>
</evidence>
<dbReference type="EC" id="4.2.2.2" evidence="4"/>
<proteinExistence type="inferred from homology"/>
<keyword evidence="9" id="KW-0624">Polysaccharide degradation</keyword>
<dbReference type="InterPro" id="IPR045032">
    <property type="entry name" value="PEL"/>
</dbReference>
<sequence>MKKYLLFLIILGCKSNNPSPSKKVSPETFPIGYAMVNGTTTGGFGGETVTVTNLDDFRYNAKSPDPLIIQVSGNFTDTGMVIISSNKTIIGMNGATLNGVGLSIYGVGNVIIKNLRINKVVGADCITIKQESHHIWIDHNELWQDRDHGWDYYDELMEITDRSDYVTISNNIFHDAHTALLVGSGDQQITDIGHLNVTMHGNYLYNISERQPSIRFGFMHIFNNYFLNGSGYTIGVTRSGTVRTDNNYFEGQNIPIYTDFNTSPGVISGVSTNVYINSGANQITSVVSNWLPPYQYSTALIPAAEVRSVVPGQAGPQ</sequence>
<keyword evidence="7" id="KW-0106">Calcium</keyword>
<evidence type="ECO:0000256" key="9">
    <source>
        <dbReference type="RuleBase" id="RU361173"/>
    </source>
</evidence>
<dbReference type="AlphaFoldDB" id="A0A1G9U2S4"/>
<organism evidence="11 12">
    <name type="scientific">Daejeonella rubra</name>
    <dbReference type="NCBI Taxonomy" id="990371"/>
    <lineage>
        <taxon>Bacteria</taxon>
        <taxon>Pseudomonadati</taxon>
        <taxon>Bacteroidota</taxon>
        <taxon>Sphingobacteriia</taxon>
        <taxon>Sphingobacteriales</taxon>
        <taxon>Sphingobacteriaceae</taxon>
        <taxon>Daejeonella</taxon>
    </lineage>
</organism>
<evidence type="ECO:0000256" key="1">
    <source>
        <dbReference type="ARBA" id="ARBA00000695"/>
    </source>
</evidence>
<feature type="domain" description="Pectate lyase" evidence="10">
    <location>
        <begin position="44"/>
        <end position="255"/>
    </location>
</feature>
<dbReference type="PANTHER" id="PTHR31683">
    <property type="entry name" value="PECTATE LYASE 18-RELATED"/>
    <property type="match status" value="1"/>
</dbReference>
<reference evidence="12" key="1">
    <citation type="submission" date="2016-10" db="EMBL/GenBank/DDBJ databases">
        <authorList>
            <person name="Varghese N."/>
            <person name="Submissions S."/>
        </authorList>
    </citation>
    <scope>NUCLEOTIDE SEQUENCE [LARGE SCALE GENOMIC DNA]</scope>
    <source>
        <strain evidence="12">DSM 24536</strain>
    </source>
</reference>
<dbReference type="RefSeq" id="WP_090704914.1">
    <property type="nucleotide sequence ID" value="NZ_FNHH01000015.1"/>
</dbReference>
<dbReference type="GO" id="GO:0030570">
    <property type="term" value="F:pectate lyase activity"/>
    <property type="evidence" value="ECO:0007669"/>
    <property type="project" value="UniProtKB-EC"/>
</dbReference>
<dbReference type="SMART" id="SM00656">
    <property type="entry name" value="Amb_all"/>
    <property type="match status" value="1"/>
</dbReference>
<keyword evidence="9" id="KW-0119">Carbohydrate metabolism</keyword>
<name>A0A1G9U2S4_9SPHI</name>
<dbReference type="GO" id="GO:0045490">
    <property type="term" value="P:pectin catabolic process"/>
    <property type="evidence" value="ECO:0007669"/>
    <property type="project" value="UniProtKB-UniPathway"/>
</dbReference>
<evidence type="ECO:0000256" key="6">
    <source>
        <dbReference type="ARBA" id="ARBA00022729"/>
    </source>
</evidence>
<protein>
    <recommendedName>
        <fullName evidence="4">pectate lyase</fullName>
        <ecNumber evidence="4">4.2.2.2</ecNumber>
    </recommendedName>
</protein>
<comment type="catalytic activity">
    <reaction evidence="1">
        <text>Eliminative cleavage of (1-&gt;4)-alpha-D-galacturonan to give oligosaccharides with 4-deoxy-alpha-D-galact-4-enuronosyl groups at their non-reducing ends.</text>
        <dbReference type="EC" id="4.2.2.2"/>
    </reaction>
</comment>
<dbReference type="GO" id="GO:0005576">
    <property type="term" value="C:extracellular region"/>
    <property type="evidence" value="ECO:0007669"/>
    <property type="project" value="UniProtKB-SubCell"/>
</dbReference>
<evidence type="ECO:0000259" key="10">
    <source>
        <dbReference type="SMART" id="SM00656"/>
    </source>
</evidence>
<evidence type="ECO:0000256" key="2">
    <source>
        <dbReference type="ARBA" id="ARBA00001913"/>
    </source>
</evidence>
<dbReference type="GO" id="GO:0046872">
    <property type="term" value="F:metal ion binding"/>
    <property type="evidence" value="ECO:0007669"/>
    <property type="project" value="UniProtKB-KW"/>
</dbReference>
<keyword evidence="5" id="KW-0479">Metal-binding</keyword>
<keyword evidence="9" id="KW-0964">Secreted</keyword>
<dbReference type="Gene3D" id="2.160.20.10">
    <property type="entry name" value="Single-stranded right-handed beta-helix, Pectin lyase-like"/>
    <property type="match status" value="1"/>
</dbReference>
<comment type="cofactor">
    <cofactor evidence="2">
        <name>Ca(2+)</name>
        <dbReference type="ChEBI" id="CHEBI:29108"/>
    </cofactor>
</comment>
<dbReference type="PANTHER" id="PTHR31683:SF18">
    <property type="entry name" value="PECTATE LYASE 21-RELATED"/>
    <property type="match status" value="1"/>
</dbReference>
<evidence type="ECO:0000256" key="8">
    <source>
        <dbReference type="ARBA" id="ARBA00023239"/>
    </source>
</evidence>
<dbReference type="PRINTS" id="PR00807">
    <property type="entry name" value="AMBALLERGEN"/>
</dbReference>
<evidence type="ECO:0000313" key="12">
    <source>
        <dbReference type="Proteomes" id="UP000199226"/>
    </source>
</evidence>
<evidence type="ECO:0000313" key="11">
    <source>
        <dbReference type="EMBL" id="SDM53805.1"/>
    </source>
</evidence>
<gene>
    <name evidence="11" type="ORF">SAMN05421813_11510</name>
</gene>
<evidence type="ECO:0000256" key="4">
    <source>
        <dbReference type="ARBA" id="ARBA00012272"/>
    </source>
</evidence>
<comment type="pathway">
    <text evidence="3">Glycan metabolism; pectin degradation; 2-dehydro-3-deoxy-D-gluconate from pectin: step 2/5.</text>
</comment>
<accession>A0A1G9U2S4</accession>
<dbReference type="Proteomes" id="UP000199226">
    <property type="component" value="Unassembled WGS sequence"/>
</dbReference>
<dbReference type="UniPathway" id="UPA00545">
    <property type="reaction ID" value="UER00824"/>
</dbReference>
<evidence type="ECO:0000256" key="3">
    <source>
        <dbReference type="ARBA" id="ARBA00005220"/>
    </source>
</evidence>
<dbReference type="EMBL" id="FNHH01000015">
    <property type="protein sequence ID" value="SDM53805.1"/>
    <property type="molecule type" value="Genomic_DNA"/>
</dbReference>
<dbReference type="OrthoDB" id="9804661at2"/>
<dbReference type="Pfam" id="PF00544">
    <property type="entry name" value="Pectate_lyase_4"/>
    <property type="match status" value="1"/>
</dbReference>
<dbReference type="STRING" id="990371.SAMN05421813_11510"/>
<dbReference type="InterPro" id="IPR002022">
    <property type="entry name" value="Pec_lyase"/>
</dbReference>
<keyword evidence="6" id="KW-0732">Signal</keyword>
<dbReference type="InterPro" id="IPR011050">
    <property type="entry name" value="Pectin_lyase_fold/virulence"/>
</dbReference>
<dbReference type="SMART" id="SM00710">
    <property type="entry name" value="PbH1"/>
    <property type="match status" value="3"/>
</dbReference>
<keyword evidence="8 9" id="KW-0456">Lyase</keyword>
<comment type="subcellular location">
    <subcellularLocation>
        <location evidence="9">Secreted</location>
    </subcellularLocation>
</comment>
<comment type="similarity">
    <text evidence="9">Belongs to the polysaccharide lyase 1 family.</text>
</comment>
<keyword evidence="12" id="KW-1185">Reference proteome</keyword>
<evidence type="ECO:0000256" key="5">
    <source>
        <dbReference type="ARBA" id="ARBA00022723"/>
    </source>
</evidence>